<comment type="caution">
    <text evidence="1">The sequence shown here is derived from an EMBL/GenBank/DDBJ whole genome shotgun (WGS) entry which is preliminary data.</text>
</comment>
<reference evidence="1 2" key="2">
    <citation type="submission" date="2008-10" db="EMBL/GenBank/DDBJ databases">
        <authorList>
            <person name="Fulton L."/>
            <person name="Clifton S."/>
            <person name="Fulton B."/>
            <person name="Xu J."/>
            <person name="Minx P."/>
            <person name="Pepin K.H."/>
            <person name="Johnson M."/>
            <person name="Bhonagiri V."/>
            <person name="Nash W.E."/>
            <person name="Mardis E.R."/>
            <person name="Wilson R.K."/>
        </authorList>
    </citation>
    <scope>NUCLEOTIDE SEQUENCE [LARGE SCALE GENOMIC DNA]</scope>
    <source>
        <strain evidence="1 2">ATCC 29098</strain>
    </source>
</reference>
<reference evidence="1 2" key="1">
    <citation type="submission" date="2008-10" db="EMBL/GenBank/DDBJ databases">
        <title>Draft genome sequence of Desulvovibrio piger (ATCC 29098).</title>
        <authorList>
            <person name="Sudarsanam P."/>
            <person name="Ley R."/>
            <person name="Guruge J."/>
            <person name="Turnbaugh P.J."/>
            <person name="Mahowald M."/>
            <person name="Liep D."/>
            <person name="Gordon J."/>
        </authorList>
    </citation>
    <scope>NUCLEOTIDE SEQUENCE [LARGE SCALE GENOMIC DNA]</scope>
    <source>
        <strain evidence="1 2">ATCC 29098</strain>
    </source>
</reference>
<dbReference type="eggNOG" id="ENOG50347VV">
    <property type="taxonomic scope" value="Bacteria"/>
</dbReference>
<gene>
    <name evidence="1" type="ORF">DESPIG_02510</name>
</gene>
<protein>
    <submittedName>
        <fullName evidence="1">Uncharacterized protein</fullName>
    </submittedName>
</protein>
<accession>B6WWP1</accession>
<evidence type="ECO:0000313" key="2">
    <source>
        <dbReference type="Proteomes" id="UP000003676"/>
    </source>
</evidence>
<dbReference type="EMBL" id="ABXU01000074">
    <property type="protein sequence ID" value="EEB32658.1"/>
    <property type="molecule type" value="Genomic_DNA"/>
</dbReference>
<dbReference type="AlphaFoldDB" id="B6WWP1"/>
<dbReference type="HOGENOM" id="CLU_2271941_0_0_7"/>
<sequence>MKFFFYIFTQTPSKGERMDNRFGTTSGMVIQTVMENGQEFCLAIDERGLYLTSARYLDRNLADPHRYSGSRATTRARLLALDLDPVRLAEANAHRIPVYTDEAKKKINPIKASKRGLKG</sequence>
<evidence type="ECO:0000313" key="1">
    <source>
        <dbReference type="EMBL" id="EEB32658.1"/>
    </source>
</evidence>
<dbReference type="Proteomes" id="UP000003676">
    <property type="component" value="Unassembled WGS sequence"/>
</dbReference>
<proteinExistence type="predicted"/>
<name>B6WWP1_9BACT</name>
<organism evidence="1 2">
    <name type="scientific">Desulfovibrio piger ATCC 29098</name>
    <dbReference type="NCBI Taxonomy" id="411464"/>
    <lineage>
        <taxon>Bacteria</taxon>
        <taxon>Pseudomonadati</taxon>
        <taxon>Thermodesulfobacteriota</taxon>
        <taxon>Desulfovibrionia</taxon>
        <taxon>Desulfovibrionales</taxon>
        <taxon>Desulfovibrionaceae</taxon>
        <taxon>Desulfovibrio</taxon>
    </lineage>
</organism>